<dbReference type="SUPFAM" id="SSF69304">
    <property type="entry name" value="Tricorn protease N-terminal domain"/>
    <property type="match status" value="1"/>
</dbReference>
<protein>
    <submittedName>
        <fullName evidence="1">Uncharacterized protein</fullName>
    </submittedName>
</protein>
<gene>
    <name evidence="1" type="ORF">ISF26_13070</name>
</gene>
<evidence type="ECO:0000313" key="1">
    <source>
        <dbReference type="EMBL" id="UFP92762.1"/>
    </source>
</evidence>
<proteinExistence type="predicted"/>
<accession>A0ABY3PGI7</accession>
<dbReference type="Proteomes" id="UP001054846">
    <property type="component" value="Chromosome"/>
</dbReference>
<name>A0ABY3PGI7_9CYAN</name>
<evidence type="ECO:0000313" key="2">
    <source>
        <dbReference type="Proteomes" id="UP001054846"/>
    </source>
</evidence>
<sequence length="406" mass="44650">MPINQRPSWRNALLSKTWHNWVLCACIPLAAAALVPATSALWSQPVAGQTTEEDVIVSGLDSRLFDPEFDQDNNRFVWSGNDGKVWIGKIDPVTGNFDPPSGKSKLVAEDAARTLEVGNGPEWVYSAAGDVVTYTALDANGVRFLAKAKFVEGQWVSSLLEDGKNGFGPIGSLDPGDPKPRISYPKVVNNGAALILKWRNIDNASTEERVPGEQVQGLRWVPGKRQLTVNAVVNGVRQAFLYDVDTKVFEQLTFDSGPKESVFMWQAPEFDNEYIFFALINESSLGVYRKIEGVWTKIAAVKPPSKGKFIQSPEPFVYNGKSYLIMASSNSPQSTTRTALTDIWLAGIDPAAPFYYQCSDPSEKTRKDPEVYITQNGPYIYYSAVPAPGESAVIYRCDSKLGPPLP</sequence>
<organism evidence="1 2">
    <name type="scientific">Gloeobacter morelensis MG652769</name>
    <dbReference type="NCBI Taxonomy" id="2781736"/>
    <lineage>
        <taxon>Bacteria</taxon>
        <taxon>Bacillati</taxon>
        <taxon>Cyanobacteriota</taxon>
        <taxon>Cyanophyceae</taxon>
        <taxon>Gloeobacterales</taxon>
        <taxon>Gloeobacteraceae</taxon>
        <taxon>Gloeobacter</taxon>
        <taxon>Gloeobacter morelensis</taxon>
    </lineage>
</organism>
<keyword evidence="2" id="KW-1185">Reference proteome</keyword>
<dbReference type="EMBL" id="CP063845">
    <property type="protein sequence ID" value="UFP92762.1"/>
    <property type="molecule type" value="Genomic_DNA"/>
</dbReference>
<reference evidence="1 2" key="1">
    <citation type="journal article" date="2021" name="Genome Biol. Evol.">
        <title>Complete Genome Sequencing of a Novel Gloeobacter Species from a Waterfall Cave in Mexico.</title>
        <authorList>
            <person name="Saw J.H."/>
            <person name="Cardona T."/>
            <person name="Montejano G."/>
        </authorList>
    </citation>
    <scope>NUCLEOTIDE SEQUENCE [LARGE SCALE GENOMIC DNA]</scope>
    <source>
        <strain evidence="1">MG652769</strain>
    </source>
</reference>